<dbReference type="EMBL" id="DUGC01000038">
    <property type="protein sequence ID" value="HIH09442.1"/>
    <property type="molecule type" value="Genomic_DNA"/>
</dbReference>
<organism evidence="9 10">
    <name type="scientific">Candidatus Iainarchaeum sp</name>
    <dbReference type="NCBI Taxonomy" id="3101447"/>
    <lineage>
        <taxon>Archaea</taxon>
        <taxon>Candidatus Iainarchaeota</taxon>
        <taxon>Candidatus Iainarchaeia</taxon>
        <taxon>Candidatus Iainarchaeales</taxon>
        <taxon>Candidatus Iainarchaeaceae</taxon>
        <taxon>Candidatus Iainarchaeum</taxon>
    </lineage>
</organism>
<keyword evidence="4" id="KW-0479">Metal-binding</keyword>
<accession>A0A7J4IVF9</accession>
<comment type="caution">
    <text evidence="9">The sequence shown here is derived from an EMBL/GenBank/DDBJ whole genome shotgun (WGS) entry which is preliminary data.</text>
</comment>
<keyword evidence="2" id="KW-0312">Gluconeogenesis</keyword>
<dbReference type="GO" id="GO:0046872">
    <property type="term" value="F:metal ion binding"/>
    <property type="evidence" value="ECO:0007669"/>
    <property type="project" value="UniProtKB-KW"/>
</dbReference>
<dbReference type="Gene3D" id="3.30.1330.90">
    <property type="entry name" value="D-3-phosphoglycerate dehydrogenase, domain 3"/>
    <property type="match status" value="1"/>
</dbReference>
<evidence type="ECO:0000259" key="8">
    <source>
        <dbReference type="Pfam" id="PF03315"/>
    </source>
</evidence>
<name>A0A7J4IVF9_9ARCH</name>
<dbReference type="InterPro" id="IPR029009">
    <property type="entry name" value="ASB_dom_sf"/>
</dbReference>
<keyword evidence="5" id="KW-0408">Iron</keyword>
<evidence type="ECO:0000256" key="3">
    <source>
        <dbReference type="ARBA" id="ARBA00022485"/>
    </source>
</evidence>
<dbReference type="AlphaFoldDB" id="A0A7J4IVF9"/>
<proteinExistence type="predicted"/>
<reference evidence="10" key="1">
    <citation type="journal article" date="2020" name="bioRxiv">
        <title>A rank-normalized archaeal taxonomy based on genome phylogeny resolves widespread incomplete and uneven classifications.</title>
        <authorList>
            <person name="Rinke C."/>
            <person name="Chuvochina M."/>
            <person name="Mussig A.J."/>
            <person name="Chaumeil P.-A."/>
            <person name="Waite D.W."/>
            <person name="Whitman W.B."/>
            <person name="Parks D.H."/>
            <person name="Hugenholtz P."/>
        </authorList>
    </citation>
    <scope>NUCLEOTIDE SEQUENCE [LARGE SCALE GENOMIC DNA]</scope>
</reference>
<evidence type="ECO:0000313" key="9">
    <source>
        <dbReference type="EMBL" id="HIH09442.1"/>
    </source>
</evidence>
<dbReference type="InterPro" id="IPR005131">
    <property type="entry name" value="Ser_deHydtase_bsu"/>
</dbReference>
<evidence type="ECO:0000313" key="10">
    <source>
        <dbReference type="Proteomes" id="UP000565078"/>
    </source>
</evidence>
<evidence type="ECO:0000256" key="5">
    <source>
        <dbReference type="ARBA" id="ARBA00023004"/>
    </source>
</evidence>
<keyword evidence="3" id="KW-0004">4Fe-4S</keyword>
<dbReference type="InterPro" id="IPR051318">
    <property type="entry name" value="Fe-S_L-Ser"/>
</dbReference>
<dbReference type="Proteomes" id="UP000565078">
    <property type="component" value="Unassembled WGS sequence"/>
</dbReference>
<evidence type="ECO:0000256" key="6">
    <source>
        <dbReference type="ARBA" id="ARBA00023014"/>
    </source>
</evidence>
<dbReference type="GO" id="GO:0006094">
    <property type="term" value="P:gluconeogenesis"/>
    <property type="evidence" value="ECO:0007669"/>
    <property type="project" value="UniProtKB-KW"/>
</dbReference>
<keyword evidence="7" id="KW-0456">Lyase</keyword>
<evidence type="ECO:0000256" key="4">
    <source>
        <dbReference type="ARBA" id="ARBA00022723"/>
    </source>
</evidence>
<dbReference type="PANTHER" id="PTHR30182">
    <property type="entry name" value="L-SERINE DEHYDRATASE"/>
    <property type="match status" value="1"/>
</dbReference>
<dbReference type="Pfam" id="PF03315">
    <property type="entry name" value="SDH_beta"/>
    <property type="match status" value="1"/>
</dbReference>
<protein>
    <recommendedName>
        <fullName evidence="8">Serine dehydratase beta chain domain-containing protein</fullName>
    </recommendedName>
</protein>
<evidence type="ECO:0000256" key="1">
    <source>
        <dbReference type="ARBA" id="ARBA00001966"/>
    </source>
</evidence>
<sequence>MEPSKISVFDIIGPVMVGPSSSHTAGAVRIGNEFSKVLCGRLERVEITLFNSFADTGTGHGTRTAIVAGILGLSTEDEKIRGAIDFAAQAGVHIAFHNAYDPDRHPNSALIYAQTTLGTFCGFGESVGGGMINFRQIRTEAELIETFA</sequence>
<dbReference type="PANTHER" id="PTHR30182:SF12">
    <property type="entry name" value="L-SERINE DEHYDRATASE, BETA CHAIN-RELATED"/>
    <property type="match status" value="1"/>
</dbReference>
<feature type="domain" description="Serine dehydratase beta chain" evidence="8">
    <location>
        <begin position="7"/>
        <end position="79"/>
    </location>
</feature>
<keyword evidence="6" id="KW-0411">Iron-sulfur</keyword>
<comment type="cofactor">
    <cofactor evidence="1">
        <name>[4Fe-4S] cluster</name>
        <dbReference type="ChEBI" id="CHEBI:49883"/>
    </cofactor>
</comment>
<dbReference type="GO" id="GO:0051539">
    <property type="term" value="F:4 iron, 4 sulfur cluster binding"/>
    <property type="evidence" value="ECO:0007669"/>
    <property type="project" value="UniProtKB-KW"/>
</dbReference>
<dbReference type="SUPFAM" id="SSF143548">
    <property type="entry name" value="Serine metabolism enzymes domain"/>
    <property type="match status" value="1"/>
</dbReference>
<dbReference type="GO" id="GO:0003941">
    <property type="term" value="F:L-serine ammonia-lyase activity"/>
    <property type="evidence" value="ECO:0007669"/>
    <property type="project" value="InterPro"/>
</dbReference>
<evidence type="ECO:0000256" key="7">
    <source>
        <dbReference type="ARBA" id="ARBA00023239"/>
    </source>
</evidence>
<evidence type="ECO:0000256" key="2">
    <source>
        <dbReference type="ARBA" id="ARBA00022432"/>
    </source>
</evidence>
<gene>
    <name evidence="9" type="ORF">HA254_02120</name>
</gene>